<dbReference type="PANTHER" id="PTHR24198:SF165">
    <property type="entry name" value="ANKYRIN REPEAT-CONTAINING PROTEIN-RELATED"/>
    <property type="match status" value="1"/>
</dbReference>
<dbReference type="SMART" id="SM00248">
    <property type="entry name" value="ANK"/>
    <property type="match status" value="4"/>
</dbReference>
<dbReference type="PROSITE" id="PS50088">
    <property type="entry name" value="ANK_REPEAT"/>
    <property type="match status" value="3"/>
</dbReference>
<dbReference type="PRINTS" id="PR01415">
    <property type="entry name" value="ANKYRIN"/>
</dbReference>
<name>A0A075AMR0_ROZAC</name>
<dbReference type="HOGENOM" id="CLU_1038827_0_0_1"/>
<evidence type="ECO:0000313" key="5">
    <source>
        <dbReference type="Proteomes" id="UP000030755"/>
    </source>
</evidence>
<dbReference type="InterPro" id="IPR002110">
    <property type="entry name" value="Ankyrin_rpt"/>
</dbReference>
<protein>
    <submittedName>
        <fullName evidence="4">Uncharacterized protein</fullName>
    </submittedName>
</protein>
<reference evidence="4 5" key="1">
    <citation type="journal article" date="2013" name="Curr. Biol.">
        <title>Shared signatures of parasitism and phylogenomics unite Cryptomycota and microsporidia.</title>
        <authorList>
            <person name="James T.Y."/>
            <person name="Pelin A."/>
            <person name="Bonen L."/>
            <person name="Ahrendt S."/>
            <person name="Sain D."/>
            <person name="Corradi N."/>
            <person name="Stajich J.E."/>
        </authorList>
    </citation>
    <scope>NUCLEOTIDE SEQUENCE [LARGE SCALE GENOMIC DNA]</scope>
    <source>
        <strain evidence="4 5">CSF55</strain>
    </source>
</reference>
<feature type="repeat" description="ANK" evidence="3">
    <location>
        <begin position="162"/>
        <end position="195"/>
    </location>
</feature>
<feature type="repeat" description="ANK" evidence="3">
    <location>
        <begin position="61"/>
        <end position="93"/>
    </location>
</feature>
<proteinExistence type="predicted"/>
<keyword evidence="1" id="KW-0677">Repeat</keyword>
<dbReference type="STRING" id="988480.A0A075AMR0"/>
<dbReference type="Proteomes" id="UP000030755">
    <property type="component" value="Unassembled WGS sequence"/>
</dbReference>
<sequence>MADDEKFAEQVIYDIIGQILLEEKENDLVKPILEAARMGRFDRVFDSIGSFENVFKYQDSHGMTLLHYSVVYGNISAAKMFIQKGSPLNLKNREAGATPLHLAVKDGFLDIVQILVENGADVVVGDHVGHSSIHYAAIYDYAYILNYLIMTSHVHPDIPDLHGRTPLMWALFKNSSLLTVKSLVRLGADLNYKTTFNECPLNSALLSNSATLIDFVLCHLSKIELNKEDIELIGAIYFSRIHKISKKISFLAGKILSSVRHNQSFWVC</sequence>
<dbReference type="Pfam" id="PF12796">
    <property type="entry name" value="Ank_2"/>
    <property type="match status" value="2"/>
</dbReference>
<evidence type="ECO:0000313" key="4">
    <source>
        <dbReference type="EMBL" id="EPZ30956.1"/>
    </source>
</evidence>
<dbReference type="AlphaFoldDB" id="A0A075AMR0"/>
<dbReference type="EMBL" id="KE561329">
    <property type="protein sequence ID" value="EPZ30956.1"/>
    <property type="molecule type" value="Genomic_DNA"/>
</dbReference>
<evidence type="ECO:0000256" key="2">
    <source>
        <dbReference type="ARBA" id="ARBA00023043"/>
    </source>
</evidence>
<accession>A0A075AMR0</accession>
<dbReference type="InterPro" id="IPR036770">
    <property type="entry name" value="Ankyrin_rpt-contain_sf"/>
</dbReference>
<dbReference type="PROSITE" id="PS50297">
    <property type="entry name" value="ANK_REP_REGION"/>
    <property type="match status" value="3"/>
</dbReference>
<dbReference type="SUPFAM" id="SSF48403">
    <property type="entry name" value="Ankyrin repeat"/>
    <property type="match status" value="1"/>
</dbReference>
<gene>
    <name evidence="4" type="ORF">O9G_005221</name>
</gene>
<dbReference type="PANTHER" id="PTHR24198">
    <property type="entry name" value="ANKYRIN REPEAT AND PROTEIN KINASE DOMAIN-CONTAINING PROTEIN"/>
    <property type="match status" value="1"/>
</dbReference>
<dbReference type="OrthoDB" id="2017365at2759"/>
<dbReference type="Gene3D" id="1.25.40.20">
    <property type="entry name" value="Ankyrin repeat-containing domain"/>
    <property type="match status" value="1"/>
</dbReference>
<evidence type="ECO:0000256" key="1">
    <source>
        <dbReference type="ARBA" id="ARBA00022737"/>
    </source>
</evidence>
<keyword evidence="2 3" id="KW-0040">ANK repeat</keyword>
<feature type="repeat" description="ANK" evidence="3">
    <location>
        <begin position="95"/>
        <end position="127"/>
    </location>
</feature>
<keyword evidence="5" id="KW-1185">Reference proteome</keyword>
<evidence type="ECO:0000256" key="3">
    <source>
        <dbReference type="PROSITE-ProRule" id="PRU00023"/>
    </source>
</evidence>
<organism evidence="4 5">
    <name type="scientific">Rozella allomycis (strain CSF55)</name>
    <dbReference type="NCBI Taxonomy" id="988480"/>
    <lineage>
        <taxon>Eukaryota</taxon>
        <taxon>Fungi</taxon>
        <taxon>Fungi incertae sedis</taxon>
        <taxon>Cryptomycota</taxon>
        <taxon>Cryptomycota incertae sedis</taxon>
        <taxon>Rozella</taxon>
    </lineage>
</organism>